<sequence>MNQDLMSPWMAYGMVLLEMFTGRRPTGSFIDAVANLIGFVKMAYSDHLLEILDTLFR</sequence>
<evidence type="ECO:0000313" key="1">
    <source>
        <dbReference type="EMBL" id="ACG33198.1"/>
    </source>
</evidence>
<protein>
    <recommendedName>
        <fullName evidence="2">Serine-threonine/tyrosine-protein kinase catalytic domain-containing protein</fullName>
    </recommendedName>
</protein>
<accession>B6T7W5</accession>
<name>B6T7W5_MAIZE</name>
<reference evidence="1" key="1">
    <citation type="journal article" date="2009" name="Plant Mol. Biol.">
        <title>Insights into corn genes derived from large-scale cDNA sequencing.</title>
        <authorList>
            <person name="Alexandrov N.N."/>
            <person name="Brover V.V."/>
            <person name="Freidin S."/>
            <person name="Troukhan M.E."/>
            <person name="Tatarinova T.V."/>
            <person name="Zhang H."/>
            <person name="Swaller T.J."/>
            <person name="Lu Y.P."/>
            <person name="Bouck J."/>
            <person name="Flavell R.B."/>
            <person name="Feldmann K.A."/>
        </authorList>
    </citation>
    <scope>NUCLEOTIDE SEQUENCE</scope>
</reference>
<proteinExistence type="evidence at transcript level"/>
<dbReference type="EMBL" id="EU961080">
    <property type="protein sequence ID" value="ACG33198.1"/>
    <property type="molecule type" value="mRNA"/>
</dbReference>
<evidence type="ECO:0008006" key="2">
    <source>
        <dbReference type="Google" id="ProtNLM"/>
    </source>
</evidence>
<organism evidence="1">
    <name type="scientific">Zea mays</name>
    <name type="common">Maize</name>
    <dbReference type="NCBI Taxonomy" id="4577"/>
    <lineage>
        <taxon>Eukaryota</taxon>
        <taxon>Viridiplantae</taxon>
        <taxon>Streptophyta</taxon>
        <taxon>Embryophyta</taxon>
        <taxon>Tracheophyta</taxon>
        <taxon>Spermatophyta</taxon>
        <taxon>Magnoliopsida</taxon>
        <taxon>Liliopsida</taxon>
        <taxon>Poales</taxon>
        <taxon>Poaceae</taxon>
        <taxon>PACMAD clade</taxon>
        <taxon>Panicoideae</taxon>
        <taxon>Andropogonodae</taxon>
        <taxon>Andropogoneae</taxon>
        <taxon>Tripsacinae</taxon>
        <taxon>Zea</taxon>
    </lineage>
</organism>
<dbReference type="AlphaFoldDB" id="B6T7W5"/>